<dbReference type="Proteomes" id="UP000629025">
    <property type="component" value="Unassembled WGS sequence"/>
</dbReference>
<proteinExistence type="predicted"/>
<dbReference type="RefSeq" id="WP_188748105.1">
    <property type="nucleotide sequence ID" value="NZ_BMIJ01000004.1"/>
</dbReference>
<keyword evidence="1" id="KW-0732">Signal</keyword>
<sequence length="180" mass="20574">MRKVRYSLTVWFFLVLFTGSVSADDRRIKDFFGTYIGHAETAEELGRDMSVSIGPIAGSDDYYVKWSTVIHKSSDRTKRVTYNIRFTQSRRNAVHISAMAQDVFGKAVPLDPTKGDPLVWARIKGDTHTVYAMIITDDGGFDLQVYNRTLNKDGMWLEFTRKQDDLLPKKITAQLIRVSE</sequence>
<comment type="caution">
    <text evidence="2">The sequence shown here is derived from an EMBL/GenBank/DDBJ whole genome shotgun (WGS) entry which is preliminary data.</text>
</comment>
<evidence type="ECO:0000313" key="2">
    <source>
        <dbReference type="EMBL" id="GGB95013.1"/>
    </source>
</evidence>
<dbReference type="EMBL" id="BMIJ01000004">
    <property type="protein sequence ID" value="GGB95013.1"/>
    <property type="molecule type" value="Genomic_DNA"/>
</dbReference>
<organism evidence="2 3">
    <name type="scientific">Marinobacterium zhoushanense</name>
    <dbReference type="NCBI Taxonomy" id="1679163"/>
    <lineage>
        <taxon>Bacteria</taxon>
        <taxon>Pseudomonadati</taxon>
        <taxon>Pseudomonadota</taxon>
        <taxon>Gammaproteobacteria</taxon>
        <taxon>Oceanospirillales</taxon>
        <taxon>Oceanospirillaceae</taxon>
        <taxon>Marinobacterium</taxon>
    </lineage>
</organism>
<feature type="signal peptide" evidence="1">
    <location>
        <begin position="1"/>
        <end position="23"/>
    </location>
</feature>
<name>A0ABQ1KFC2_9GAMM</name>
<evidence type="ECO:0000256" key="1">
    <source>
        <dbReference type="SAM" id="SignalP"/>
    </source>
</evidence>
<gene>
    <name evidence="2" type="ORF">GCM10011352_21400</name>
</gene>
<keyword evidence="3" id="KW-1185">Reference proteome</keyword>
<reference evidence="3" key="1">
    <citation type="journal article" date="2019" name="Int. J. Syst. Evol. Microbiol.">
        <title>The Global Catalogue of Microorganisms (GCM) 10K type strain sequencing project: providing services to taxonomists for standard genome sequencing and annotation.</title>
        <authorList>
            <consortium name="The Broad Institute Genomics Platform"/>
            <consortium name="The Broad Institute Genome Sequencing Center for Infectious Disease"/>
            <person name="Wu L."/>
            <person name="Ma J."/>
        </authorList>
    </citation>
    <scope>NUCLEOTIDE SEQUENCE [LARGE SCALE GENOMIC DNA]</scope>
    <source>
        <strain evidence="3">CGMCC 1.15341</strain>
    </source>
</reference>
<protein>
    <submittedName>
        <fullName evidence="2">Uncharacterized protein</fullName>
    </submittedName>
</protein>
<feature type="chain" id="PRO_5046022567" evidence="1">
    <location>
        <begin position="24"/>
        <end position="180"/>
    </location>
</feature>
<evidence type="ECO:0000313" key="3">
    <source>
        <dbReference type="Proteomes" id="UP000629025"/>
    </source>
</evidence>
<accession>A0ABQ1KFC2</accession>